<reference evidence="1" key="1">
    <citation type="submission" date="2019-10" db="EMBL/GenBank/DDBJ databases">
        <title>Draft genome sequece of Microseira wollei NIES-4236.</title>
        <authorList>
            <person name="Yamaguchi H."/>
            <person name="Suzuki S."/>
            <person name="Kawachi M."/>
        </authorList>
    </citation>
    <scope>NUCLEOTIDE SEQUENCE</scope>
    <source>
        <strain evidence="1">NIES-4236</strain>
    </source>
</reference>
<dbReference type="Gene3D" id="3.40.50.11970">
    <property type="match status" value="1"/>
</dbReference>
<dbReference type="AlphaFoldDB" id="A0AAV3XCY0"/>
<dbReference type="PANTHER" id="PTHR37835">
    <property type="entry name" value="ALPHA-CLOSTRIPAIN"/>
    <property type="match status" value="1"/>
</dbReference>
<evidence type="ECO:0000313" key="2">
    <source>
        <dbReference type="Proteomes" id="UP001050975"/>
    </source>
</evidence>
<dbReference type="RefSeq" id="WP_226582223.1">
    <property type="nucleotide sequence ID" value="NZ_BLAY01000046.1"/>
</dbReference>
<evidence type="ECO:0000313" key="1">
    <source>
        <dbReference type="EMBL" id="GET38516.1"/>
    </source>
</evidence>
<name>A0AAV3XCY0_9CYAN</name>
<dbReference type="Proteomes" id="UP001050975">
    <property type="component" value="Unassembled WGS sequence"/>
</dbReference>
<organism evidence="1 2">
    <name type="scientific">Microseira wollei NIES-4236</name>
    <dbReference type="NCBI Taxonomy" id="2530354"/>
    <lineage>
        <taxon>Bacteria</taxon>
        <taxon>Bacillati</taxon>
        <taxon>Cyanobacteriota</taxon>
        <taxon>Cyanophyceae</taxon>
        <taxon>Oscillatoriophycideae</taxon>
        <taxon>Aerosakkonematales</taxon>
        <taxon>Aerosakkonemataceae</taxon>
        <taxon>Microseira</taxon>
    </lineage>
</organism>
<dbReference type="EMBL" id="BLAY01000046">
    <property type="protein sequence ID" value="GET38516.1"/>
    <property type="molecule type" value="Genomic_DNA"/>
</dbReference>
<keyword evidence="2" id="KW-1185">Reference proteome</keyword>
<accession>A0AAV3XCY0</accession>
<protein>
    <recommendedName>
        <fullName evidence="3">Clostripain family protease</fullName>
    </recommendedName>
</protein>
<comment type="caution">
    <text evidence="1">The sequence shown here is derived from an EMBL/GenBank/DDBJ whole genome shotgun (WGS) entry which is preliminary data.</text>
</comment>
<dbReference type="Pfam" id="PF03415">
    <property type="entry name" value="Peptidase_C11"/>
    <property type="match status" value="1"/>
</dbReference>
<dbReference type="InterPro" id="IPR005077">
    <property type="entry name" value="Peptidase_C11"/>
</dbReference>
<sequence length="392" mass="45066">MKRRNLLEYGALSSASFLVNQNWLSSTEAKPNLPKNMKEKHSYEWLVLYWMPYDNNLSGFASPILEMLTRGVQSDNILVVESDFRGAKQLSRHIIAKGKINVEKLATANSASEEIFAEYLNWAKSQFQAEKWAIVFLGHGGRLDEISPDEHPEPNSLSVTKWMNIQKLSQIIANFNKELDNRVELVFFQNCNKGTIEAHYTFRDTAKYTLSSQLVLGAPNYYYQSLFEFLGRNPEINGGQLAEKIMEFERSDMYHSYTVTNNLAVRDLPAKINPLIEDIFSSNTDNIKIGEIKSYNYMGDRFVDVVAFFEAIANQSGADKQKCQDFVDFTKKSMIHKFYPNGTMLKSGTDYKNFSGLGIFLPRNRQALEQYHYLPVFSDIKLSELFEKLLFK</sequence>
<proteinExistence type="predicted"/>
<evidence type="ECO:0008006" key="3">
    <source>
        <dbReference type="Google" id="ProtNLM"/>
    </source>
</evidence>
<gene>
    <name evidence="1" type="ORF">MiSe_32740</name>
</gene>
<dbReference type="PANTHER" id="PTHR37835:SF1">
    <property type="entry name" value="ALPHA-CLOSTRIPAIN"/>
    <property type="match status" value="1"/>
</dbReference>